<dbReference type="SMART" id="SM00790">
    <property type="entry name" value="AFOR_N"/>
    <property type="match status" value="1"/>
</dbReference>
<keyword evidence="6" id="KW-0408">Iron</keyword>
<evidence type="ECO:0000256" key="4">
    <source>
        <dbReference type="ARBA" id="ARBA00022723"/>
    </source>
</evidence>
<dbReference type="PANTHER" id="PTHR30038:SF7">
    <property type="entry name" value="TUNGSTEN-CONTAINING GLYCERALDEHYDE-3-PHOSPHATE:FERREDOXIN OXIDOREDUCTASE"/>
    <property type="match status" value="1"/>
</dbReference>
<accession>B9M973</accession>
<dbReference type="Gene3D" id="1.10.569.10">
    <property type="entry name" value="Aldehyde Ferredoxin Oxidoreductase Protein, subunit A, domain 2"/>
    <property type="match status" value="1"/>
</dbReference>
<dbReference type="GO" id="GO:0051539">
    <property type="term" value="F:4 iron, 4 sulfur cluster binding"/>
    <property type="evidence" value="ECO:0007669"/>
    <property type="project" value="UniProtKB-KW"/>
</dbReference>
<keyword evidence="11" id="KW-1185">Reference proteome</keyword>
<comment type="similarity">
    <text evidence="2">Belongs to the AOR/FOR family.</text>
</comment>
<name>B9M973_GEODF</name>
<dbReference type="HOGENOM" id="CLU_020364_1_0_7"/>
<evidence type="ECO:0000313" key="11">
    <source>
        <dbReference type="Proteomes" id="UP000007721"/>
    </source>
</evidence>
<evidence type="ECO:0000256" key="5">
    <source>
        <dbReference type="ARBA" id="ARBA00023002"/>
    </source>
</evidence>
<comment type="cofactor">
    <cofactor evidence="1">
        <name>[4Fe-4S] cluster</name>
        <dbReference type="ChEBI" id="CHEBI:49883"/>
    </cofactor>
</comment>
<dbReference type="EMBL" id="CP001390">
    <property type="protein sequence ID" value="ACM18631.1"/>
    <property type="molecule type" value="Genomic_DNA"/>
</dbReference>
<evidence type="ECO:0000259" key="9">
    <source>
        <dbReference type="SMART" id="SM00790"/>
    </source>
</evidence>
<dbReference type="SUPFAM" id="SSF56228">
    <property type="entry name" value="Aldehyde ferredoxin oxidoreductase, N-terminal domain"/>
    <property type="match status" value="1"/>
</dbReference>
<dbReference type="Pfam" id="PF01314">
    <property type="entry name" value="AFOR_C"/>
    <property type="match status" value="1"/>
</dbReference>
<dbReference type="OrthoDB" id="9763894at2"/>
<dbReference type="InterPro" id="IPR013985">
    <property type="entry name" value="Ald_Fedxn_OxRdtase_dom3"/>
</dbReference>
<dbReference type="InterPro" id="IPR013984">
    <property type="entry name" value="Ald_Fedxn_OxRdtase_dom2"/>
</dbReference>
<dbReference type="PANTHER" id="PTHR30038">
    <property type="entry name" value="ALDEHYDE FERREDOXIN OXIDOREDUCTASE"/>
    <property type="match status" value="1"/>
</dbReference>
<dbReference type="KEGG" id="geo:Geob_0260"/>
<dbReference type="RefSeq" id="WP_012645360.1">
    <property type="nucleotide sequence ID" value="NC_011979.1"/>
</dbReference>
<dbReference type="GO" id="GO:0046872">
    <property type="term" value="F:metal ion binding"/>
    <property type="evidence" value="ECO:0007669"/>
    <property type="project" value="UniProtKB-KW"/>
</dbReference>
<organism evidence="10 11">
    <name type="scientific">Geotalea daltonii (strain DSM 22248 / JCM 15807 / FRC-32)</name>
    <name type="common">Geobacter daltonii</name>
    <dbReference type="NCBI Taxonomy" id="316067"/>
    <lineage>
        <taxon>Bacteria</taxon>
        <taxon>Pseudomonadati</taxon>
        <taxon>Thermodesulfobacteriota</taxon>
        <taxon>Desulfuromonadia</taxon>
        <taxon>Geobacterales</taxon>
        <taxon>Geobacteraceae</taxon>
        <taxon>Geotalea</taxon>
    </lineage>
</organism>
<dbReference type="GO" id="GO:0016625">
    <property type="term" value="F:oxidoreductase activity, acting on the aldehyde or oxo group of donors, iron-sulfur protein as acceptor"/>
    <property type="evidence" value="ECO:0007669"/>
    <property type="project" value="InterPro"/>
</dbReference>
<dbReference type="InterPro" id="IPR001203">
    <property type="entry name" value="OxRdtase_Ald_Fedxn_C"/>
</dbReference>
<evidence type="ECO:0000256" key="7">
    <source>
        <dbReference type="ARBA" id="ARBA00023014"/>
    </source>
</evidence>
<keyword evidence="7" id="KW-0411">Iron-sulfur</keyword>
<proteinExistence type="inferred from homology"/>
<protein>
    <submittedName>
        <fullName evidence="10">Aldehyde:ferredoxin oxidoreductase, bis-(Molybdopterin)-oxotungsten-containing</fullName>
    </submittedName>
</protein>
<keyword evidence="5" id="KW-0560">Oxidoreductase</keyword>
<dbReference type="Gene3D" id="3.60.9.10">
    <property type="entry name" value="Aldehyde ferredoxin oxidoreductase, N-terminal domain"/>
    <property type="match status" value="1"/>
</dbReference>
<dbReference type="AlphaFoldDB" id="B9M973"/>
<dbReference type="InterPro" id="IPR013983">
    <property type="entry name" value="Ald_Fedxn_OxRdtase_N"/>
</dbReference>
<evidence type="ECO:0000313" key="10">
    <source>
        <dbReference type="EMBL" id="ACM18631.1"/>
    </source>
</evidence>
<dbReference type="InterPro" id="IPR036503">
    <property type="entry name" value="Ald_Fedxn_OxRdtase_N_sf"/>
</dbReference>
<dbReference type="InterPro" id="IPR036021">
    <property type="entry name" value="Tungsten_al_ferr_oxy-like_C"/>
</dbReference>
<dbReference type="eggNOG" id="COG2414">
    <property type="taxonomic scope" value="Bacteria"/>
</dbReference>
<dbReference type="GO" id="GO:0009055">
    <property type="term" value="F:electron transfer activity"/>
    <property type="evidence" value="ECO:0007669"/>
    <property type="project" value="InterPro"/>
</dbReference>
<evidence type="ECO:0000256" key="2">
    <source>
        <dbReference type="ARBA" id="ARBA00011032"/>
    </source>
</evidence>
<evidence type="ECO:0000256" key="8">
    <source>
        <dbReference type="ARBA" id="ARBA00049934"/>
    </source>
</evidence>
<comment type="cofactor">
    <cofactor evidence="8">
        <name>tungstopterin</name>
        <dbReference type="ChEBI" id="CHEBI:30402"/>
    </cofactor>
</comment>
<evidence type="ECO:0000256" key="6">
    <source>
        <dbReference type="ARBA" id="ARBA00023004"/>
    </source>
</evidence>
<dbReference type="Proteomes" id="UP000007721">
    <property type="component" value="Chromosome"/>
</dbReference>
<sequence>MHYEATKLNHGYAGRILTIDLPSRAIEAPMLDEHVRDYFLGGRGLGLYLLHQSVTSTTRATDPENPLILANGPLGGIPQFPGTAKAMAVSLSPITGVPGVSNFGGYFGAFLKYAGFDALKVTGKAGRDVMIIIDGLKHQVAVEEIAHLDEAFDLERMIDERYTGLGIDRRHIAFMSTGIGADHTTFGCINSHYFDMTKPTPNGRGIYRTKQAGRTGIGSVMSGKGIRAIVVLAAYPQGENPYGAADWERAKDAGKRLHQVVKEVDPTSLRMSRKGSAGLITFMSKDEYQSLPVNNFQAGSDPRAPQICGSHYEEHLFEHRGMDGCFPGCNLQCNKGGWVTLVSGAHKGSRVWVDGPEYETAAGFGSNLGIWNPEFILEANWHCDNYGIDTISTATILAFVMECFQRGFLTSAAADGLELAWGNEGAALEFIHRLARGQGELYKQAGGGMLPLVDWVAAGCKAKTGRDVRGELDLFAMQTKGLPFSFYRTHRSLSMQGSYAAASDIGAHHAAAWLIKADLLGAFPTFEEKAWALISYPRVRLGNDNLGLCKLPWVDVFNPESARRTDTDIHINPASQEIYADFFNSMLGTDMSWEEIFAQTDRDINLQRVMNVVRFGDKTRAYDWIPDRAIGPTDDALYEGEGDYNDGEVAGILGVSSEEVAAMATSRKRIVLMDYRKQELQRLIDVYYAERGWNRAGIPFIDTLQELGLWSYLTAETQAKIAGLQEIVEIVAPA</sequence>
<evidence type="ECO:0000256" key="1">
    <source>
        <dbReference type="ARBA" id="ARBA00001966"/>
    </source>
</evidence>
<evidence type="ECO:0000256" key="3">
    <source>
        <dbReference type="ARBA" id="ARBA00022485"/>
    </source>
</evidence>
<keyword evidence="4" id="KW-0479">Metal-binding</keyword>
<reference evidence="10 11" key="1">
    <citation type="submission" date="2009-01" db="EMBL/GenBank/DDBJ databases">
        <title>Complete sequence of Geobacter sp. FRC-32.</title>
        <authorList>
            <consortium name="US DOE Joint Genome Institute"/>
            <person name="Lucas S."/>
            <person name="Copeland A."/>
            <person name="Lapidus A."/>
            <person name="Glavina del Rio T."/>
            <person name="Dalin E."/>
            <person name="Tice H."/>
            <person name="Bruce D."/>
            <person name="Goodwin L."/>
            <person name="Pitluck S."/>
            <person name="Saunders E."/>
            <person name="Brettin T."/>
            <person name="Detter J.C."/>
            <person name="Han C."/>
            <person name="Larimer F."/>
            <person name="Land M."/>
            <person name="Hauser L."/>
            <person name="Kyrpides N."/>
            <person name="Ovchinnikova G."/>
            <person name="Kostka J."/>
            <person name="Richardson P."/>
        </authorList>
    </citation>
    <scope>NUCLEOTIDE SEQUENCE [LARGE SCALE GENOMIC DNA]</scope>
    <source>
        <strain evidence="11">DSM 22248 / JCM 15807 / FRC-32</strain>
    </source>
</reference>
<dbReference type="STRING" id="316067.Geob_0260"/>
<dbReference type="Gene3D" id="1.10.599.10">
    <property type="entry name" value="Aldehyde Ferredoxin Oxidoreductase Protein, subunit A, domain 3"/>
    <property type="match status" value="1"/>
</dbReference>
<feature type="domain" description="Aldehyde ferredoxin oxidoreductase N-terminal" evidence="9">
    <location>
        <begin position="12"/>
        <end position="240"/>
    </location>
</feature>
<keyword evidence="3" id="KW-0004">4Fe-4S</keyword>
<gene>
    <name evidence="10" type="ordered locus">Geob_0260</name>
</gene>
<dbReference type="SUPFAM" id="SSF48310">
    <property type="entry name" value="Aldehyde ferredoxin oxidoreductase, C-terminal domains"/>
    <property type="match status" value="1"/>
</dbReference>
<dbReference type="InterPro" id="IPR051919">
    <property type="entry name" value="W-dependent_AOR"/>
</dbReference>
<dbReference type="Pfam" id="PF02730">
    <property type="entry name" value="AFOR_N"/>
    <property type="match status" value="1"/>
</dbReference>